<feature type="compositionally biased region" description="Basic and acidic residues" evidence="1">
    <location>
        <begin position="578"/>
        <end position="612"/>
    </location>
</feature>
<dbReference type="Proteomes" id="UP000799302">
    <property type="component" value="Unassembled WGS sequence"/>
</dbReference>
<feature type="compositionally biased region" description="Polar residues" evidence="1">
    <location>
        <begin position="291"/>
        <end position="302"/>
    </location>
</feature>
<feature type="region of interest" description="Disordered" evidence="1">
    <location>
        <begin position="1328"/>
        <end position="1413"/>
    </location>
</feature>
<feature type="compositionally biased region" description="Low complexity" evidence="1">
    <location>
        <begin position="184"/>
        <end position="193"/>
    </location>
</feature>
<feature type="compositionally biased region" description="Basic and acidic residues" evidence="1">
    <location>
        <begin position="694"/>
        <end position="717"/>
    </location>
</feature>
<protein>
    <submittedName>
        <fullName evidence="2">Uncharacterized protein</fullName>
    </submittedName>
</protein>
<feature type="compositionally biased region" description="Pro residues" evidence="1">
    <location>
        <begin position="351"/>
        <end position="380"/>
    </location>
</feature>
<feature type="compositionally biased region" description="Low complexity" evidence="1">
    <location>
        <begin position="157"/>
        <end position="168"/>
    </location>
</feature>
<feature type="compositionally biased region" description="Low complexity" evidence="1">
    <location>
        <begin position="840"/>
        <end position="855"/>
    </location>
</feature>
<feature type="compositionally biased region" description="Basic residues" evidence="1">
    <location>
        <begin position="1339"/>
        <end position="1353"/>
    </location>
</feature>
<dbReference type="OrthoDB" id="5416983at2759"/>
<feature type="compositionally biased region" description="Polar residues" evidence="1">
    <location>
        <begin position="1364"/>
        <end position="1380"/>
    </location>
</feature>
<organism evidence="2 3">
    <name type="scientific">Microthyrium microscopicum</name>
    <dbReference type="NCBI Taxonomy" id="703497"/>
    <lineage>
        <taxon>Eukaryota</taxon>
        <taxon>Fungi</taxon>
        <taxon>Dikarya</taxon>
        <taxon>Ascomycota</taxon>
        <taxon>Pezizomycotina</taxon>
        <taxon>Dothideomycetes</taxon>
        <taxon>Dothideomycetes incertae sedis</taxon>
        <taxon>Microthyriales</taxon>
        <taxon>Microthyriaceae</taxon>
        <taxon>Microthyrium</taxon>
    </lineage>
</organism>
<feature type="compositionally biased region" description="Polar residues" evidence="1">
    <location>
        <begin position="66"/>
        <end position="76"/>
    </location>
</feature>
<sequence>MAAQLAHDVVKEAQSMGATSPIGDIESSTSPAPAVTGLPTPPTLHPTLALDPTTSSKLNQLPDDSALTQSIDVTTPSRDHAKSPFSDKALLADASGGSDTDSSKPDTVAQKDGVAGHARSNSVKKPVSFKSVSVTKNFLAKAAVATPVARSGEKAIPSTQSSPLTSSLKPRLVAKSALGGLGSRTGLTGSKGSVSGPDASKVWNKNRPAPVAPPRQFTDEELKQQYGIHMATRLTANETDKESKWADIDDDEDDWAPETVTWLDGTKSTVAPTDLPPDHPDLGLQADEPQLSESNAEISQPSPAVVVQKPVLNPSSTKTILKPGSHTAQSKPSGGLILKGGPDKQSGSAKPPAPTPAKSPWAPLPPIDKVPPVAFVPPAQPQQQRFSRDPTGFDAFQNAPSPKEIEVDDFNRVYDQPRHRELYNSHSGRFEPASEMRKGPPRNDGHRQPAVLQRHSQGQPSPAEPSAAFQTHRSGEGQVWTRNRTGSTSSAGRRMSFSRPHDMPHERTEMGPPPTPGAGAGDQNTPHNQGQHGLPGASPSTAAQSVAGPPSSENNTGEPVSQAPSEPQEDPVAKQQRLMREKIDAAKLAKQRRMEEEEREEKARKERLRLKMEALATASPSPPVEGKEKAKSTPDMPAKSPHTYKPAQVSSPPKPPVPTAEGEVAQYGVMKVHQPHPVKKANVSEGSLMGRAPAESHVDRRQPHGPEGQHHHQRPEQSQRGPGPGPEHQHHQQPSGSDHKRIVAAQGPSAWRAGGQESYGGWASSSSSNVWGPPQSKDRALGNGIFDSSNYRGLPGGANPLNHAVTSAAFSTAGTIAPGPLAPTQSGNQVPVQPAGRTLPSGPSQPGAPSSSQGPRGELLTNVVDNGDNNLRENFRSRDQPPQKFSTHTSHSLQPSPPNSQPHHPQSHLSHHQNSQFPLNSNAHSNMAPHSTKKSTALYGPMRPVGAGAGHGPHRNLSPSKMRGRSPTGYHGRDANSPPRAGYQKPSPRTGYQKPLARPPGQDQEIDPKWAAMIANDRAVKLEAQRLNSERIQELLKVQAEEAAAAKEATRHTGVQETETDRKNLDNNAFGAQPIAIAPRTLINGSPAAAPSATTTMPPAQKSSRFFPRSDQADMAGNKSTSPPPPEISSLDVAAKTEVVVNIPKKAVVKLPPTPTIAEAKVAHAASVANVKPVGNPSDMIARIQGLFKTQSSTVVHSSTRSSAPIDNAGPQSQATVSLPVKKANPDYLPPHLRVLREHALAKELADVVSKPAAEELYPPPEFGSTPTIRLPAKDIVYTDLSEQVYRPKDITMARHFKEAEYNIATSKVAFLFKEASIVVRPLATSQPKTIHIPGSRGNHTRGGHRGGYRGARRGSDNPHGPSRASSGNFTPRPNDSPSTRGGNGSPARGGNGGGRGFRGNGFQKRASTGTTA</sequence>
<feature type="region of interest" description="Disordered" evidence="1">
    <location>
        <begin position="144"/>
        <end position="220"/>
    </location>
</feature>
<evidence type="ECO:0000313" key="3">
    <source>
        <dbReference type="Proteomes" id="UP000799302"/>
    </source>
</evidence>
<feature type="compositionally biased region" description="Basic and acidic residues" evidence="1">
    <location>
        <begin position="499"/>
        <end position="509"/>
    </location>
</feature>
<reference evidence="2" key="1">
    <citation type="journal article" date="2020" name="Stud. Mycol.">
        <title>101 Dothideomycetes genomes: a test case for predicting lifestyles and emergence of pathogens.</title>
        <authorList>
            <person name="Haridas S."/>
            <person name="Albert R."/>
            <person name="Binder M."/>
            <person name="Bloem J."/>
            <person name="Labutti K."/>
            <person name="Salamov A."/>
            <person name="Andreopoulos B."/>
            <person name="Baker S."/>
            <person name="Barry K."/>
            <person name="Bills G."/>
            <person name="Bluhm B."/>
            <person name="Cannon C."/>
            <person name="Castanera R."/>
            <person name="Culley D."/>
            <person name="Daum C."/>
            <person name="Ezra D."/>
            <person name="Gonzalez J."/>
            <person name="Henrissat B."/>
            <person name="Kuo A."/>
            <person name="Liang C."/>
            <person name="Lipzen A."/>
            <person name="Lutzoni F."/>
            <person name="Magnuson J."/>
            <person name="Mondo S."/>
            <person name="Nolan M."/>
            <person name="Ohm R."/>
            <person name="Pangilinan J."/>
            <person name="Park H.-J."/>
            <person name="Ramirez L."/>
            <person name="Alfaro M."/>
            <person name="Sun H."/>
            <person name="Tritt A."/>
            <person name="Yoshinaga Y."/>
            <person name="Zwiers L.-H."/>
            <person name="Turgeon B."/>
            <person name="Goodwin S."/>
            <person name="Spatafora J."/>
            <person name="Crous P."/>
            <person name="Grigoriev I."/>
        </authorList>
    </citation>
    <scope>NUCLEOTIDE SEQUENCE</scope>
    <source>
        <strain evidence="2">CBS 115976</strain>
    </source>
</reference>
<evidence type="ECO:0000313" key="2">
    <source>
        <dbReference type="EMBL" id="KAF2671862.1"/>
    </source>
</evidence>
<feature type="compositionally biased region" description="Gly residues" evidence="1">
    <location>
        <begin position="1382"/>
        <end position="1400"/>
    </location>
</feature>
<feature type="compositionally biased region" description="Basic and acidic residues" evidence="1">
    <location>
        <begin position="870"/>
        <end position="881"/>
    </location>
</feature>
<feature type="region of interest" description="Disordered" evidence="1">
    <location>
        <begin position="1"/>
        <end position="127"/>
    </location>
</feature>
<feature type="compositionally biased region" description="Low complexity" evidence="1">
    <location>
        <begin position="45"/>
        <end position="54"/>
    </location>
</feature>
<gene>
    <name evidence="2" type="ORF">BT63DRAFT_411203</name>
</gene>
<feature type="compositionally biased region" description="Polar residues" evidence="1">
    <location>
        <begin position="917"/>
        <end position="929"/>
    </location>
</feature>
<feature type="compositionally biased region" description="Low complexity" evidence="1">
    <location>
        <begin position="1087"/>
        <end position="1100"/>
    </location>
</feature>
<feature type="compositionally biased region" description="Polar residues" evidence="1">
    <location>
        <begin position="551"/>
        <end position="565"/>
    </location>
</feature>
<feature type="region of interest" description="Disordered" evidence="1">
    <location>
        <begin position="814"/>
        <end position="1004"/>
    </location>
</feature>
<feature type="compositionally biased region" description="Basic and acidic residues" evidence="1">
    <location>
        <begin position="403"/>
        <end position="447"/>
    </location>
</feature>
<feature type="compositionally biased region" description="Polar residues" evidence="1">
    <location>
        <begin position="522"/>
        <end position="531"/>
    </location>
</feature>
<feature type="region of interest" description="Disordered" evidence="1">
    <location>
        <begin position="1087"/>
        <end position="1128"/>
    </location>
</feature>
<evidence type="ECO:0000256" key="1">
    <source>
        <dbReference type="SAM" id="MobiDB-lite"/>
    </source>
</evidence>
<name>A0A6A6UI45_9PEZI</name>
<feature type="compositionally biased region" description="Polar residues" evidence="1">
    <location>
        <begin position="480"/>
        <end position="491"/>
    </location>
</feature>
<feature type="compositionally biased region" description="Basic and acidic residues" evidence="1">
    <location>
        <begin position="238"/>
        <end position="247"/>
    </location>
</feature>
<dbReference type="EMBL" id="MU004232">
    <property type="protein sequence ID" value="KAF2671862.1"/>
    <property type="molecule type" value="Genomic_DNA"/>
</dbReference>
<feature type="region of interest" description="Disordered" evidence="1">
    <location>
        <begin position="237"/>
        <end position="800"/>
    </location>
</feature>
<accession>A0A6A6UI45</accession>
<keyword evidence="3" id="KW-1185">Reference proteome</keyword>
<proteinExistence type="predicted"/>